<dbReference type="Proteomes" id="UP000249123">
    <property type="component" value="Unassembled WGS sequence"/>
</dbReference>
<proteinExistence type="predicted"/>
<evidence type="ECO:0000313" key="4">
    <source>
        <dbReference type="EMBL" id="RAN31024.1"/>
    </source>
</evidence>
<dbReference type="Pfam" id="PF13505">
    <property type="entry name" value="OMP_b-brl"/>
    <property type="match status" value="1"/>
</dbReference>
<sequence>MCATAAAAFASAGFVAHAEDGWYSRADVTYSFDGTIDHDPAVQNVPGSMAGDSDANEIWGADAGFGYGFDNGLRLEGVLGYGSGNIDVSGLFNPPATAFSGGSGYLQEASLMLNGLYDFNRQGALQPYVGLGVGFVRANAKANNLVFTNGTQSAAANGFSDTDTGLAYQGLLGLGYKVSDRLMLDVGYRYRVVEDLELAGYNGGIDYDASYT</sequence>
<evidence type="ECO:0000256" key="1">
    <source>
        <dbReference type="ARBA" id="ARBA00022729"/>
    </source>
</evidence>
<name>A0A8B2PR43_9PROT</name>
<evidence type="ECO:0000313" key="5">
    <source>
        <dbReference type="Proteomes" id="UP000249123"/>
    </source>
</evidence>
<feature type="non-terminal residue" evidence="4">
    <location>
        <position position="212"/>
    </location>
</feature>
<feature type="chain" id="PRO_5032398447" description="Outer membrane protein beta-barrel domain-containing protein" evidence="2">
    <location>
        <begin position="19"/>
        <end position="212"/>
    </location>
</feature>
<dbReference type="Gene3D" id="2.40.160.20">
    <property type="match status" value="1"/>
</dbReference>
<evidence type="ECO:0000256" key="2">
    <source>
        <dbReference type="SAM" id="SignalP"/>
    </source>
</evidence>
<protein>
    <recommendedName>
        <fullName evidence="3">Outer membrane protein beta-barrel domain-containing protein</fullName>
    </recommendedName>
</protein>
<keyword evidence="5" id="KW-1185">Reference proteome</keyword>
<reference evidence="4 5" key="1">
    <citation type="submission" date="2013-04" db="EMBL/GenBank/DDBJ databases">
        <title>Hyphomonas sp. T24B3 Genome Sequencing.</title>
        <authorList>
            <person name="Lai Q."/>
            <person name="Shao Z."/>
        </authorList>
    </citation>
    <scope>NUCLEOTIDE SEQUENCE [LARGE SCALE GENOMIC DNA]</scope>
    <source>
        <strain evidence="4 5">T24B3</strain>
    </source>
</reference>
<dbReference type="SUPFAM" id="SSF56925">
    <property type="entry name" value="OMPA-like"/>
    <property type="match status" value="1"/>
</dbReference>
<gene>
    <name evidence="4" type="ORF">HY3_05345</name>
</gene>
<dbReference type="AlphaFoldDB" id="A0A8B2PR43"/>
<comment type="caution">
    <text evidence="4">The sequence shown here is derived from an EMBL/GenBank/DDBJ whole genome shotgun (WGS) entry which is preliminary data.</text>
</comment>
<dbReference type="InterPro" id="IPR027385">
    <property type="entry name" value="Beta-barrel_OMP"/>
</dbReference>
<dbReference type="InterPro" id="IPR011250">
    <property type="entry name" value="OMP/PagP_B-barrel"/>
</dbReference>
<keyword evidence="1 2" id="KW-0732">Signal</keyword>
<evidence type="ECO:0000259" key="3">
    <source>
        <dbReference type="Pfam" id="PF13505"/>
    </source>
</evidence>
<organism evidence="4 5">
    <name type="scientific">Hyphomonas pacifica</name>
    <dbReference type="NCBI Taxonomy" id="1280941"/>
    <lineage>
        <taxon>Bacteria</taxon>
        <taxon>Pseudomonadati</taxon>
        <taxon>Pseudomonadota</taxon>
        <taxon>Alphaproteobacteria</taxon>
        <taxon>Hyphomonadales</taxon>
        <taxon>Hyphomonadaceae</taxon>
        <taxon>Hyphomonas</taxon>
    </lineage>
</organism>
<accession>A0A8B2PR43</accession>
<feature type="domain" description="Outer membrane protein beta-barrel" evidence="3">
    <location>
        <begin position="4"/>
        <end position="207"/>
    </location>
</feature>
<feature type="signal peptide" evidence="2">
    <location>
        <begin position="1"/>
        <end position="18"/>
    </location>
</feature>
<dbReference type="EMBL" id="AWFB01000067">
    <property type="protein sequence ID" value="RAN31024.1"/>
    <property type="molecule type" value="Genomic_DNA"/>
</dbReference>